<organism evidence="2 3">
    <name type="scientific">Morella rubra</name>
    <name type="common">Chinese bayberry</name>
    <dbReference type="NCBI Taxonomy" id="262757"/>
    <lineage>
        <taxon>Eukaryota</taxon>
        <taxon>Viridiplantae</taxon>
        <taxon>Streptophyta</taxon>
        <taxon>Embryophyta</taxon>
        <taxon>Tracheophyta</taxon>
        <taxon>Spermatophyta</taxon>
        <taxon>Magnoliopsida</taxon>
        <taxon>eudicotyledons</taxon>
        <taxon>Gunneridae</taxon>
        <taxon>Pentapetalae</taxon>
        <taxon>rosids</taxon>
        <taxon>fabids</taxon>
        <taxon>Fagales</taxon>
        <taxon>Myricaceae</taxon>
        <taxon>Morella</taxon>
    </lineage>
</organism>
<reference evidence="2 3" key="1">
    <citation type="journal article" date="2019" name="Plant Biotechnol. J.">
        <title>The red bayberry genome and genetic basis of sex determination.</title>
        <authorList>
            <person name="Jia H.M."/>
            <person name="Jia H.J."/>
            <person name="Cai Q.L."/>
            <person name="Wang Y."/>
            <person name="Zhao H.B."/>
            <person name="Yang W.F."/>
            <person name="Wang G.Y."/>
            <person name="Li Y.H."/>
            <person name="Zhan D.L."/>
            <person name="Shen Y.T."/>
            <person name="Niu Q.F."/>
            <person name="Chang L."/>
            <person name="Qiu J."/>
            <person name="Zhao L."/>
            <person name="Xie H.B."/>
            <person name="Fu W.Y."/>
            <person name="Jin J."/>
            <person name="Li X.W."/>
            <person name="Jiao Y."/>
            <person name="Zhou C.C."/>
            <person name="Tu T."/>
            <person name="Chai C.Y."/>
            <person name="Gao J.L."/>
            <person name="Fan L.J."/>
            <person name="van de Weg E."/>
            <person name="Wang J.Y."/>
            <person name="Gao Z.S."/>
        </authorList>
    </citation>
    <scope>NUCLEOTIDE SEQUENCE [LARGE SCALE GENOMIC DNA]</scope>
    <source>
        <tissue evidence="2">Leaves</tissue>
    </source>
</reference>
<accession>A0A6A1US85</accession>
<proteinExistence type="predicted"/>
<evidence type="ECO:0000313" key="2">
    <source>
        <dbReference type="EMBL" id="KAB1202637.1"/>
    </source>
</evidence>
<dbReference type="Proteomes" id="UP000516437">
    <property type="component" value="Chromosome 8"/>
</dbReference>
<protein>
    <submittedName>
        <fullName evidence="2">Uncharacterized protein</fullName>
    </submittedName>
</protein>
<feature type="region of interest" description="Disordered" evidence="1">
    <location>
        <begin position="61"/>
        <end position="131"/>
    </location>
</feature>
<name>A0A6A1US85_9ROSI</name>
<dbReference type="AlphaFoldDB" id="A0A6A1US85"/>
<feature type="compositionally biased region" description="Acidic residues" evidence="1">
    <location>
        <begin position="108"/>
        <end position="131"/>
    </location>
</feature>
<sequence length="131" mass="14277">MAQMEGINPNITRRGSNSFEVPEELEQDLAQLSDNEDPTAIISAGFGMGVDIDIVAKGFKSQPSKHQGNKRLKSTLELRSTRGRGRARARGGARASSQPIARRLPLLDELELEGEDKGEEEDEGEDESVKG</sequence>
<feature type="compositionally biased region" description="Basic residues" evidence="1">
    <location>
        <begin position="81"/>
        <end position="91"/>
    </location>
</feature>
<dbReference type="EMBL" id="RXIC02000026">
    <property type="protein sequence ID" value="KAB1202637.1"/>
    <property type="molecule type" value="Genomic_DNA"/>
</dbReference>
<evidence type="ECO:0000313" key="3">
    <source>
        <dbReference type="Proteomes" id="UP000516437"/>
    </source>
</evidence>
<evidence type="ECO:0000256" key="1">
    <source>
        <dbReference type="SAM" id="MobiDB-lite"/>
    </source>
</evidence>
<comment type="caution">
    <text evidence="2">The sequence shown here is derived from an EMBL/GenBank/DDBJ whole genome shotgun (WGS) entry which is preliminary data.</text>
</comment>
<keyword evidence="3" id="KW-1185">Reference proteome</keyword>
<gene>
    <name evidence="2" type="ORF">CJ030_MR8G005843</name>
</gene>